<dbReference type="PANTHER" id="PTHR19282:SF452">
    <property type="entry name" value="LD03691P"/>
    <property type="match status" value="1"/>
</dbReference>
<dbReference type="SUPFAM" id="SSF48652">
    <property type="entry name" value="Tetraspanin"/>
    <property type="match status" value="1"/>
</dbReference>
<dbReference type="GeneID" id="113404691"/>
<dbReference type="InterPro" id="IPR008952">
    <property type="entry name" value="Tetraspanin_EC2_sf"/>
</dbReference>
<organism evidence="6 7">
    <name type="scientific">Vanessa tameamea</name>
    <name type="common">Kamehameha butterfly</name>
    <dbReference type="NCBI Taxonomy" id="334116"/>
    <lineage>
        <taxon>Eukaryota</taxon>
        <taxon>Metazoa</taxon>
        <taxon>Ecdysozoa</taxon>
        <taxon>Arthropoda</taxon>
        <taxon>Hexapoda</taxon>
        <taxon>Insecta</taxon>
        <taxon>Pterygota</taxon>
        <taxon>Neoptera</taxon>
        <taxon>Endopterygota</taxon>
        <taxon>Lepidoptera</taxon>
        <taxon>Glossata</taxon>
        <taxon>Ditrysia</taxon>
        <taxon>Papilionoidea</taxon>
        <taxon>Nymphalidae</taxon>
        <taxon>Nymphalinae</taxon>
        <taxon>Vanessa</taxon>
    </lineage>
</organism>
<sequence>MDSVSVEKTVEPHSSKNVEGGLGKMHYLTDSCCGKFVKIIFVLLSVINIIEAIALMAVAVSAAIAMKIFSSEQSGRLVALIIIAVIAAITLSITIYAMVALLRNQRKPVYSGSMVLVILAIILSIIIGVTMKIREEDEVKLSQSLSKSFQLSREDNPRYVKLWATIQNDLTCCGVYSSEDYRNPNLPIFFPPDVPISCCPNYDPSRSQLVQERERESCKVKKQYYDMGCSSPVIELFRDMTKRVMIVSILLIITMVWLSIHGAIWTRCMKQSNFEDTSRTEANSQS</sequence>
<evidence type="ECO:0000313" key="7">
    <source>
        <dbReference type="RefSeq" id="XP_064071649.1"/>
    </source>
</evidence>
<keyword evidence="4 5" id="KW-0472">Membrane</keyword>
<keyword evidence="3 5" id="KW-1133">Transmembrane helix</keyword>
<dbReference type="RefSeq" id="XP_064071649.1">
    <property type="nucleotide sequence ID" value="XM_064215579.1"/>
</dbReference>
<evidence type="ECO:0000256" key="1">
    <source>
        <dbReference type="ARBA" id="ARBA00004141"/>
    </source>
</evidence>
<dbReference type="Gene3D" id="1.10.1450.10">
    <property type="entry name" value="Tetraspanin"/>
    <property type="match status" value="1"/>
</dbReference>
<gene>
    <name evidence="7" type="primary">LOC113404691</name>
</gene>
<protein>
    <submittedName>
        <fullName evidence="7">Uncharacterized protein LOC113404691 isoform X1</fullName>
    </submittedName>
</protein>
<proteinExistence type="predicted"/>
<feature type="transmembrane region" description="Helical" evidence="5">
    <location>
        <begin position="244"/>
        <end position="265"/>
    </location>
</feature>
<evidence type="ECO:0000256" key="5">
    <source>
        <dbReference type="SAM" id="Phobius"/>
    </source>
</evidence>
<evidence type="ECO:0000256" key="2">
    <source>
        <dbReference type="ARBA" id="ARBA00022692"/>
    </source>
</evidence>
<keyword evidence="2 5" id="KW-0812">Transmembrane</keyword>
<evidence type="ECO:0000256" key="3">
    <source>
        <dbReference type="ARBA" id="ARBA00022989"/>
    </source>
</evidence>
<evidence type="ECO:0000256" key="4">
    <source>
        <dbReference type="ARBA" id="ARBA00023136"/>
    </source>
</evidence>
<comment type="subcellular location">
    <subcellularLocation>
        <location evidence="1">Membrane</location>
        <topology evidence="1">Multi-pass membrane protein</topology>
    </subcellularLocation>
</comment>
<feature type="transmembrane region" description="Helical" evidence="5">
    <location>
        <begin position="108"/>
        <end position="131"/>
    </location>
</feature>
<name>A0ABM4AK32_VANTA</name>
<keyword evidence="6" id="KW-1185">Reference proteome</keyword>
<dbReference type="Pfam" id="PF00335">
    <property type="entry name" value="Tetraspanin"/>
    <property type="match status" value="1"/>
</dbReference>
<dbReference type="InterPro" id="IPR018499">
    <property type="entry name" value="Tetraspanin/Peripherin"/>
</dbReference>
<dbReference type="CDD" id="cd03127">
    <property type="entry name" value="tetraspanin_LEL"/>
    <property type="match status" value="1"/>
</dbReference>
<feature type="transmembrane region" description="Helical" evidence="5">
    <location>
        <begin position="77"/>
        <end position="102"/>
    </location>
</feature>
<dbReference type="PANTHER" id="PTHR19282">
    <property type="entry name" value="TETRASPANIN"/>
    <property type="match status" value="1"/>
</dbReference>
<accession>A0ABM4AK32</accession>
<dbReference type="Proteomes" id="UP001652626">
    <property type="component" value="Chromosome 8"/>
</dbReference>
<reference evidence="7" key="1">
    <citation type="submission" date="2025-08" db="UniProtKB">
        <authorList>
            <consortium name="RefSeq"/>
        </authorList>
    </citation>
    <scope>IDENTIFICATION</scope>
    <source>
        <tissue evidence="7">Whole body</tissue>
    </source>
</reference>
<feature type="transmembrane region" description="Helical" evidence="5">
    <location>
        <begin position="39"/>
        <end position="65"/>
    </location>
</feature>
<evidence type="ECO:0000313" key="6">
    <source>
        <dbReference type="Proteomes" id="UP001652626"/>
    </source>
</evidence>